<feature type="domain" description="RNA polymerase sigma factor 70 region 4 type 2" evidence="8">
    <location>
        <begin position="151"/>
        <end position="202"/>
    </location>
</feature>
<dbReference type="EMBL" id="BONE01000083">
    <property type="protein sequence ID" value="GIF77241.1"/>
    <property type="molecule type" value="Genomic_DNA"/>
</dbReference>
<keyword evidence="2 6" id="KW-0805">Transcription regulation</keyword>
<proteinExistence type="inferred from homology"/>
<evidence type="ECO:0000256" key="2">
    <source>
        <dbReference type="ARBA" id="ARBA00023015"/>
    </source>
</evidence>
<evidence type="ECO:0000256" key="1">
    <source>
        <dbReference type="ARBA" id="ARBA00010641"/>
    </source>
</evidence>
<gene>
    <name evidence="9" type="primary">rpoE_28</name>
    <name evidence="9" type="ORF">Asi02nite_67590</name>
</gene>
<comment type="caution">
    <text evidence="9">The sequence shown here is derived from an EMBL/GenBank/DDBJ whole genome shotgun (WGS) entry which is preliminary data.</text>
</comment>
<dbReference type="InterPro" id="IPR014284">
    <property type="entry name" value="RNA_pol_sigma-70_dom"/>
</dbReference>
<dbReference type="Pfam" id="PF08281">
    <property type="entry name" value="Sigma70_r4_2"/>
    <property type="match status" value="1"/>
</dbReference>
<dbReference type="PROSITE" id="PS01063">
    <property type="entry name" value="SIGMA70_ECF"/>
    <property type="match status" value="1"/>
</dbReference>
<dbReference type="InterPro" id="IPR013249">
    <property type="entry name" value="RNA_pol_sigma70_r4_t2"/>
</dbReference>
<evidence type="ECO:0000256" key="4">
    <source>
        <dbReference type="ARBA" id="ARBA00023125"/>
    </source>
</evidence>
<dbReference type="InterPro" id="IPR013325">
    <property type="entry name" value="RNA_pol_sigma_r2"/>
</dbReference>
<evidence type="ECO:0000259" key="7">
    <source>
        <dbReference type="Pfam" id="PF04542"/>
    </source>
</evidence>
<dbReference type="PANTHER" id="PTHR43133">
    <property type="entry name" value="RNA POLYMERASE ECF-TYPE SIGMA FACTO"/>
    <property type="match status" value="1"/>
</dbReference>
<dbReference type="InterPro" id="IPR013324">
    <property type="entry name" value="RNA_pol_sigma_r3/r4-like"/>
</dbReference>
<accession>A0ABQ4D162</accession>
<keyword evidence="4 6" id="KW-0238">DNA-binding</keyword>
<dbReference type="SUPFAM" id="SSF88946">
    <property type="entry name" value="Sigma2 domain of RNA polymerase sigma factors"/>
    <property type="match status" value="1"/>
</dbReference>
<dbReference type="Gene3D" id="1.10.1740.10">
    <property type="match status" value="1"/>
</dbReference>
<comment type="similarity">
    <text evidence="1 6">Belongs to the sigma-70 factor family. ECF subfamily.</text>
</comment>
<keyword evidence="3 6" id="KW-0731">Sigma factor</keyword>
<sequence>MLIDVKRVVGCRFSRAPSDASLIPMPEPGPESVDPITERALAAGAGDRAAAAAFVEATQHTVRRFVGHLSDQGDVDDLTQETYLRAMRSLPSFDARSSATTWLLAIARRVCVDHVRSITRRPRIAPTQDWRIAAEAAALRERPAGFEVGVALTNLVRALSDERREAFVATQIAGLSYTEAAEVCGCPVGTIRSRVARAREDLVEAMTAEGRGRLRPTS</sequence>
<feature type="domain" description="RNA polymerase sigma-70 region 2" evidence="7">
    <location>
        <begin position="55"/>
        <end position="120"/>
    </location>
</feature>
<keyword evidence="5 6" id="KW-0804">Transcription</keyword>
<dbReference type="SUPFAM" id="SSF88659">
    <property type="entry name" value="Sigma3 and sigma4 domains of RNA polymerase sigma factors"/>
    <property type="match status" value="1"/>
</dbReference>
<evidence type="ECO:0000256" key="3">
    <source>
        <dbReference type="ARBA" id="ARBA00023082"/>
    </source>
</evidence>
<dbReference type="Pfam" id="PF04542">
    <property type="entry name" value="Sigma70_r2"/>
    <property type="match status" value="1"/>
</dbReference>
<dbReference type="Proteomes" id="UP000604117">
    <property type="component" value="Unassembled WGS sequence"/>
</dbReference>
<evidence type="ECO:0000256" key="5">
    <source>
        <dbReference type="ARBA" id="ARBA00023163"/>
    </source>
</evidence>
<dbReference type="InterPro" id="IPR007627">
    <property type="entry name" value="RNA_pol_sigma70_r2"/>
</dbReference>
<dbReference type="NCBIfam" id="TIGR02937">
    <property type="entry name" value="sigma70-ECF"/>
    <property type="match status" value="1"/>
</dbReference>
<protein>
    <recommendedName>
        <fullName evidence="6">RNA polymerase sigma factor</fullName>
    </recommendedName>
</protein>
<dbReference type="InterPro" id="IPR039425">
    <property type="entry name" value="RNA_pol_sigma-70-like"/>
</dbReference>
<dbReference type="PANTHER" id="PTHR43133:SF61">
    <property type="entry name" value="ECF RNA POLYMERASE SIGMA FACTOR SIGC"/>
    <property type="match status" value="1"/>
</dbReference>
<dbReference type="InterPro" id="IPR036388">
    <property type="entry name" value="WH-like_DNA-bd_sf"/>
</dbReference>
<organism evidence="9 10">
    <name type="scientific">Asanoa siamensis</name>
    <dbReference type="NCBI Taxonomy" id="926357"/>
    <lineage>
        <taxon>Bacteria</taxon>
        <taxon>Bacillati</taxon>
        <taxon>Actinomycetota</taxon>
        <taxon>Actinomycetes</taxon>
        <taxon>Micromonosporales</taxon>
        <taxon>Micromonosporaceae</taxon>
        <taxon>Asanoa</taxon>
    </lineage>
</organism>
<dbReference type="InterPro" id="IPR000838">
    <property type="entry name" value="RNA_pol_sigma70_ECF_CS"/>
</dbReference>
<evidence type="ECO:0000256" key="6">
    <source>
        <dbReference type="RuleBase" id="RU000716"/>
    </source>
</evidence>
<evidence type="ECO:0000313" key="9">
    <source>
        <dbReference type="EMBL" id="GIF77241.1"/>
    </source>
</evidence>
<evidence type="ECO:0000259" key="8">
    <source>
        <dbReference type="Pfam" id="PF08281"/>
    </source>
</evidence>
<dbReference type="CDD" id="cd06171">
    <property type="entry name" value="Sigma70_r4"/>
    <property type="match status" value="1"/>
</dbReference>
<keyword evidence="10" id="KW-1185">Reference proteome</keyword>
<reference evidence="9 10" key="1">
    <citation type="submission" date="2021-01" db="EMBL/GenBank/DDBJ databases">
        <title>Whole genome shotgun sequence of Asanoa siamensis NBRC 107932.</title>
        <authorList>
            <person name="Komaki H."/>
            <person name="Tamura T."/>
        </authorList>
    </citation>
    <scope>NUCLEOTIDE SEQUENCE [LARGE SCALE GENOMIC DNA]</scope>
    <source>
        <strain evidence="9 10">NBRC 107932</strain>
    </source>
</reference>
<name>A0ABQ4D162_9ACTN</name>
<dbReference type="Gene3D" id="1.10.10.10">
    <property type="entry name" value="Winged helix-like DNA-binding domain superfamily/Winged helix DNA-binding domain"/>
    <property type="match status" value="1"/>
</dbReference>
<evidence type="ECO:0000313" key="10">
    <source>
        <dbReference type="Proteomes" id="UP000604117"/>
    </source>
</evidence>